<dbReference type="AlphaFoldDB" id="A0A318S9V9"/>
<accession>A0A318S9V9</accession>
<feature type="compositionally biased region" description="Basic and acidic residues" evidence="6">
    <location>
        <begin position="1"/>
        <end position="31"/>
    </location>
</feature>
<feature type="transmembrane region" description="Helical" evidence="5">
    <location>
        <begin position="103"/>
        <end position="125"/>
    </location>
</feature>
<dbReference type="InterPro" id="IPR013525">
    <property type="entry name" value="ABC2_TM"/>
</dbReference>
<feature type="transmembrane region" description="Helical" evidence="5">
    <location>
        <begin position="214"/>
        <end position="233"/>
    </location>
</feature>
<dbReference type="PIRSF" id="PIRSF006648">
    <property type="entry name" value="DrrB"/>
    <property type="match status" value="1"/>
</dbReference>
<keyword evidence="3 5" id="KW-1133">Transmembrane helix</keyword>
<comment type="subcellular location">
    <subcellularLocation>
        <location evidence="5">Cell membrane</location>
        <topology evidence="5">Multi-pass membrane protein</topology>
    </subcellularLocation>
    <subcellularLocation>
        <location evidence="1">Membrane</location>
        <topology evidence="1">Multi-pass membrane protein</topology>
    </subcellularLocation>
</comment>
<dbReference type="InterPro" id="IPR000412">
    <property type="entry name" value="ABC_2_transport"/>
</dbReference>
<dbReference type="GO" id="GO:0043190">
    <property type="term" value="C:ATP-binding cassette (ABC) transporter complex"/>
    <property type="evidence" value="ECO:0007669"/>
    <property type="project" value="InterPro"/>
</dbReference>
<organism evidence="8 9">
    <name type="scientific">Deinococcus yavapaiensis KR-236</name>
    <dbReference type="NCBI Taxonomy" id="694435"/>
    <lineage>
        <taxon>Bacteria</taxon>
        <taxon>Thermotogati</taxon>
        <taxon>Deinococcota</taxon>
        <taxon>Deinococci</taxon>
        <taxon>Deinococcales</taxon>
        <taxon>Deinococcaceae</taxon>
        <taxon>Deinococcus</taxon>
    </lineage>
</organism>
<reference evidence="8 9" key="1">
    <citation type="submission" date="2018-06" db="EMBL/GenBank/DDBJ databases">
        <title>Genomic Encyclopedia of Type Strains, Phase IV (KMG-IV): sequencing the most valuable type-strain genomes for metagenomic binning, comparative biology and taxonomic classification.</title>
        <authorList>
            <person name="Goeker M."/>
        </authorList>
    </citation>
    <scope>NUCLEOTIDE SEQUENCE [LARGE SCALE GENOMIC DNA]</scope>
    <source>
        <strain evidence="8 9">DSM 18048</strain>
    </source>
</reference>
<evidence type="ECO:0000256" key="2">
    <source>
        <dbReference type="ARBA" id="ARBA00022692"/>
    </source>
</evidence>
<gene>
    <name evidence="8" type="ORF">DES52_10942</name>
</gene>
<dbReference type="Pfam" id="PF01061">
    <property type="entry name" value="ABC2_membrane"/>
    <property type="match status" value="1"/>
</dbReference>
<dbReference type="Proteomes" id="UP000248326">
    <property type="component" value="Unassembled WGS sequence"/>
</dbReference>
<dbReference type="InterPro" id="IPR047817">
    <property type="entry name" value="ABC2_TM_bact-type"/>
</dbReference>
<dbReference type="EMBL" id="QJSX01000009">
    <property type="protein sequence ID" value="PYE53270.1"/>
    <property type="molecule type" value="Genomic_DNA"/>
</dbReference>
<dbReference type="PANTHER" id="PTHR43229">
    <property type="entry name" value="NODULATION PROTEIN J"/>
    <property type="match status" value="1"/>
</dbReference>
<evidence type="ECO:0000256" key="6">
    <source>
        <dbReference type="SAM" id="MobiDB-lite"/>
    </source>
</evidence>
<evidence type="ECO:0000256" key="5">
    <source>
        <dbReference type="RuleBase" id="RU361157"/>
    </source>
</evidence>
<dbReference type="GO" id="GO:0140359">
    <property type="term" value="F:ABC-type transporter activity"/>
    <property type="evidence" value="ECO:0007669"/>
    <property type="project" value="InterPro"/>
</dbReference>
<evidence type="ECO:0000313" key="9">
    <source>
        <dbReference type="Proteomes" id="UP000248326"/>
    </source>
</evidence>
<feature type="domain" description="ABC transmembrane type-2" evidence="7">
    <location>
        <begin position="61"/>
        <end position="302"/>
    </location>
</feature>
<dbReference type="RefSeq" id="WP_110887083.1">
    <property type="nucleotide sequence ID" value="NZ_QJSX01000009.1"/>
</dbReference>
<name>A0A318S9V9_9DEIO</name>
<keyword evidence="9" id="KW-1185">Reference proteome</keyword>
<evidence type="ECO:0000259" key="7">
    <source>
        <dbReference type="PROSITE" id="PS51012"/>
    </source>
</evidence>
<feature type="transmembrane region" description="Helical" evidence="5">
    <location>
        <begin position="181"/>
        <end position="202"/>
    </location>
</feature>
<proteinExistence type="inferred from homology"/>
<keyword evidence="4 5" id="KW-0472">Membrane</keyword>
<dbReference type="OrthoDB" id="266913at2"/>
<protein>
    <recommendedName>
        <fullName evidence="5">Transport permease protein</fullName>
    </recommendedName>
</protein>
<evidence type="ECO:0000256" key="3">
    <source>
        <dbReference type="ARBA" id="ARBA00022989"/>
    </source>
</evidence>
<keyword evidence="5" id="KW-0813">Transport</keyword>
<dbReference type="PROSITE" id="PS51012">
    <property type="entry name" value="ABC_TM2"/>
    <property type="match status" value="1"/>
</dbReference>
<dbReference type="PANTHER" id="PTHR43229:SF2">
    <property type="entry name" value="NODULATION PROTEIN J"/>
    <property type="match status" value="1"/>
</dbReference>
<evidence type="ECO:0000256" key="1">
    <source>
        <dbReference type="ARBA" id="ARBA00004141"/>
    </source>
</evidence>
<feature type="transmembrane region" description="Helical" evidence="5">
    <location>
        <begin position="278"/>
        <end position="300"/>
    </location>
</feature>
<evidence type="ECO:0000313" key="8">
    <source>
        <dbReference type="EMBL" id="PYE53270.1"/>
    </source>
</evidence>
<evidence type="ECO:0000256" key="4">
    <source>
        <dbReference type="ARBA" id="ARBA00023136"/>
    </source>
</evidence>
<keyword evidence="2 5" id="KW-0812">Transmembrane</keyword>
<feature type="region of interest" description="Disordered" evidence="6">
    <location>
        <begin position="1"/>
        <end position="34"/>
    </location>
</feature>
<feature type="transmembrane region" description="Helical" evidence="5">
    <location>
        <begin position="63"/>
        <end position="83"/>
    </location>
</feature>
<feature type="transmembrane region" description="Helical" evidence="5">
    <location>
        <begin position="245"/>
        <end position="266"/>
    </location>
</feature>
<feature type="transmembrane region" description="Helical" evidence="5">
    <location>
        <begin position="146"/>
        <end position="169"/>
    </location>
</feature>
<dbReference type="InterPro" id="IPR051784">
    <property type="entry name" value="Nod_factor_ABC_transporter"/>
</dbReference>
<comment type="caution">
    <text evidence="8">The sequence shown here is derived from an EMBL/GenBank/DDBJ whole genome shotgun (WGS) entry which is preliminary data.</text>
</comment>
<sequence length="302" mass="33388">MTELPEQQRRNEQRPAEDKQGGLPPTRRDHTAGSTTGPAYYLSCLYAIWAREVKRSVRESGQLVGAFSRPLLWVIIFGVGLTPYFRTGLRETTFVVPFTYMQFIFPAVVLLNILYPSIQSAVSLIHDRQFGFFREVFASPVPRSAVFLGKLLGGATVALFQGALVLLLAPYVDVPLGVNQLPAVLGVMLLVALAFTAIGLLIAQNLRSFEGFGVFSNALILPVYFLASSVFPMDPSLSVQQQQQVFPSWLVLLVHVNPLTYAIDLLRGFIIGYREQAFGVDVTVVLALTVVSCVLAYRGFRR</sequence>
<keyword evidence="5" id="KW-1003">Cell membrane</keyword>
<comment type="similarity">
    <text evidence="5">Belongs to the ABC-2 integral membrane protein family.</text>
</comment>